<name>A0A2S6HVQ9_9FIRM</name>
<comment type="similarity">
    <text evidence="1 5">Belongs to the aldehyde dehydrogenase family.</text>
</comment>
<dbReference type="SUPFAM" id="SSF53720">
    <property type="entry name" value="ALDH-like"/>
    <property type="match status" value="1"/>
</dbReference>
<reference evidence="7 8" key="1">
    <citation type="submission" date="2018-02" db="EMBL/GenBank/DDBJ databases">
        <title>Genomic Encyclopedia of Archaeal and Bacterial Type Strains, Phase II (KMG-II): from individual species to whole genera.</title>
        <authorList>
            <person name="Goeker M."/>
        </authorList>
    </citation>
    <scope>NUCLEOTIDE SEQUENCE [LARGE SCALE GENOMIC DNA]</scope>
    <source>
        <strain evidence="7 8">DSM 3808</strain>
    </source>
</reference>
<dbReference type="InterPro" id="IPR016161">
    <property type="entry name" value="Ald_DH/histidinol_DH"/>
</dbReference>
<dbReference type="Pfam" id="PF00171">
    <property type="entry name" value="Aldedh"/>
    <property type="match status" value="1"/>
</dbReference>
<dbReference type="InterPro" id="IPR016162">
    <property type="entry name" value="Ald_DH_N"/>
</dbReference>
<accession>A0A2S6HVQ9</accession>
<protein>
    <submittedName>
        <fullName evidence="7">Glyceraldehyde-3-phosphate dehydrogenase (NADP+)</fullName>
    </submittedName>
</protein>
<dbReference type="EMBL" id="PTJA01000003">
    <property type="protein sequence ID" value="PPK81987.1"/>
    <property type="molecule type" value="Genomic_DNA"/>
</dbReference>
<dbReference type="Gene3D" id="3.40.309.10">
    <property type="entry name" value="Aldehyde Dehydrogenase, Chain A, domain 2"/>
    <property type="match status" value="1"/>
</dbReference>
<dbReference type="OrthoDB" id="9762913at2"/>
<dbReference type="RefSeq" id="WP_104436047.1">
    <property type="nucleotide sequence ID" value="NZ_PTJA01000003.1"/>
</dbReference>
<keyword evidence="3 5" id="KW-0560">Oxidoreductase</keyword>
<organism evidence="7 8">
    <name type="scientific">Lacrimispora xylanisolvens</name>
    <dbReference type="NCBI Taxonomy" id="384636"/>
    <lineage>
        <taxon>Bacteria</taxon>
        <taxon>Bacillati</taxon>
        <taxon>Bacillota</taxon>
        <taxon>Clostridia</taxon>
        <taxon>Lachnospirales</taxon>
        <taxon>Lachnospiraceae</taxon>
        <taxon>Lacrimispora</taxon>
    </lineage>
</organism>
<dbReference type="AlphaFoldDB" id="A0A2S6HVQ9"/>
<dbReference type="InterPro" id="IPR051020">
    <property type="entry name" value="ALDH-related_metabolic_enz"/>
</dbReference>
<dbReference type="InterPro" id="IPR016160">
    <property type="entry name" value="Ald_DH_CS_CYS"/>
</dbReference>
<dbReference type="InterPro" id="IPR016163">
    <property type="entry name" value="Ald_DH_C"/>
</dbReference>
<evidence type="ECO:0000259" key="6">
    <source>
        <dbReference type="Pfam" id="PF00171"/>
    </source>
</evidence>
<sequence length="484" mass="52204">MAGLCNENLIYNNLINGQWTESASGDVITITSPADGSFVGKIQAISKEEVDEIVRYSKAGQSQWAAVPIYEKAAILYKAAALLEERTEEISDILMMEIAKDKKSSVSEVKRTVDFLRFTADAGKSLEGIAVSGENFPGGSRNKMSYIKRIPLGTVLAISPFNYPINLSASKIAPALMGGNAVILKPATQGAISALHLVKALQDAGLPAGVIQTVTGKGSEIGDYIVTHQGIDFINFTGSTEVGRHISQISCMTPLLLELGGKDAALVLEDADLEYAADNIVEGAFSYSGQRCTAVKRIITTDEVADQLVTMLKSRIEKLSVGDPRKSAVVTPLIDQKAADFAVFLTQDAIDKGAELIVGNKREGNLVYPTLLDKVTVDMEIAWKEPFSPILPIIRVKNMDEAVEIANRSEYGLQSSVFTKDINKAFLIAEKLEVGTVQINNKTERGPDHFPFLGVKASGMGTQGVRYSIEAMTRPKAVTINITQ</sequence>
<feature type="domain" description="Aldehyde dehydrogenase" evidence="6">
    <location>
        <begin position="19"/>
        <end position="478"/>
    </location>
</feature>
<evidence type="ECO:0000313" key="8">
    <source>
        <dbReference type="Proteomes" id="UP000237749"/>
    </source>
</evidence>
<dbReference type="CDD" id="cd07082">
    <property type="entry name" value="ALDH_F11_NP-GAPDH"/>
    <property type="match status" value="1"/>
</dbReference>
<dbReference type="PANTHER" id="PTHR42991:SF1">
    <property type="entry name" value="ALDEHYDE DEHYDROGENASE"/>
    <property type="match status" value="1"/>
</dbReference>
<dbReference type="Proteomes" id="UP000237749">
    <property type="component" value="Unassembled WGS sequence"/>
</dbReference>
<keyword evidence="2" id="KW-0521">NADP</keyword>
<proteinExistence type="inferred from homology"/>
<evidence type="ECO:0000256" key="4">
    <source>
        <dbReference type="PROSITE-ProRule" id="PRU10007"/>
    </source>
</evidence>
<evidence type="ECO:0000256" key="1">
    <source>
        <dbReference type="ARBA" id="ARBA00009986"/>
    </source>
</evidence>
<dbReference type="PANTHER" id="PTHR42991">
    <property type="entry name" value="ALDEHYDE DEHYDROGENASE"/>
    <property type="match status" value="1"/>
</dbReference>
<dbReference type="InterPro" id="IPR029510">
    <property type="entry name" value="Ald_DH_CS_GLU"/>
</dbReference>
<dbReference type="PROSITE" id="PS00687">
    <property type="entry name" value="ALDEHYDE_DEHYDR_GLU"/>
    <property type="match status" value="1"/>
</dbReference>
<feature type="active site" evidence="4">
    <location>
        <position position="258"/>
    </location>
</feature>
<evidence type="ECO:0000256" key="5">
    <source>
        <dbReference type="RuleBase" id="RU003345"/>
    </source>
</evidence>
<comment type="caution">
    <text evidence="7">The sequence shown here is derived from an EMBL/GenBank/DDBJ whole genome shotgun (WGS) entry which is preliminary data.</text>
</comment>
<dbReference type="GO" id="GO:0008911">
    <property type="term" value="F:lactaldehyde dehydrogenase (NAD+) activity"/>
    <property type="evidence" value="ECO:0007669"/>
    <property type="project" value="TreeGrafter"/>
</dbReference>
<dbReference type="FunFam" id="3.40.309.10:FF:000022">
    <property type="entry name" value="NADP-dependent glyceraldehyde-3-phosphate dehydrogenase"/>
    <property type="match status" value="1"/>
</dbReference>
<evidence type="ECO:0000256" key="3">
    <source>
        <dbReference type="ARBA" id="ARBA00023002"/>
    </source>
</evidence>
<evidence type="ECO:0000313" key="7">
    <source>
        <dbReference type="EMBL" id="PPK81987.1"/>
    </source>
</evidence>
<gene>
    <name evidence="7" type="ORF">BXY41_103197</name>
</gene>
<keyword evidence="8" id="KW-1185">Reference proteome</keyword>
<dbReference type="PROSITE" id="PS00070">
    <property type="entry name" value="ALDEHYDE_DEHYDR_CYS"/>
    <property type="match status" value="1"/>
</dbReference>
<dbReference type="InterPro" id="IPR015590">
    <property type="entry name" value="Aldehyde_DH_dom"/>
</dbReference>
<evidence type="ECO:0000256" key="2">
    <source>
        <dbReference type="ARBA" id="ARBA00022857"/>
    </source>
</evidence>
<dbReference type="Gene3D" id="3.40.605.10">
    <property type="entry name" value="Aldehyde Dehydrogenase, Chain A, domain 1"/>
    <property type="match status" value="1"/>
</dbReference>